<evidence type="ECO:0000313" key="1">
    <source>
        <dbReference type="EMBL" id="RRT41788.1"/>
    </source>
</evidence>
<dbReference type="AlphaFoldDB" id="A0A426XQN0"/>
<gene>
    <name evidence="1" type="ORF">B296_00010666</name>
</gene>
<name>A0A426XQN0_ENSVE</name>
<comment type="caution">
    <text evidence="1">The sequence shown here is derived from an EMBL/GenBank/DDBJ whole genome shotgun (WGS) entry which is preliminary data.</text>
</comment>
<accession>A0A426XQN0</accession>
<dbReference type="EMBL" id="AMZH03018297">
    <property type="protein sequence ID" value="RRT41788.1"/>
    <property type="molecule type" value="Genomic_DNA"/>
</dbReference>
<dbReference type="Proteomes" id="UP000287651">
    <property type="component" value="Unassembled WGS sequence"/>
</dbReference>
<sequence>MSFLQQFILLEKIHYFIPMSQPLLQAASCMKESWMANDIVHLTIRFFLIRNVILSDMFFLESFQIHGLFFLSVRQ</sequence>
<proteinExistence type="predicted"/>
<reference evidence="1 2" key="1">
    <citation type="journal article" date="2014" name="Agronomy (Basel)">
        <title>A Draft Genome Sequence for Ensete ventricosum, the Drought-Tolerant Tree Against Hunger.</title>
        <authorList>
            <person name="Harrison J."/>
            <person name="Moore K.A."/>
            <person name="Paszkiewicz K."/>
            <person name="Jones T."/>
            <person name="Grant M."/>
            <person name="Ambacheew D."/>
            <person name="Muzemil S."/>
            <person name="Studholme D.J."/>
        </authorList>
    </citation>
    <scope>NUCLEOTIDE SEQUENCE [LARGE SCALE GENOMIC DNA]</scope>
</reference>
<evidence type="ECO:0000313" key="2">
    <source>
        <dbReference type="Proteomes" id="UP000287651"/>
    </source>
</evidence>
<protein>
    <submittedName>
        <fullName evidence="1">Uncharacterized protein</fullName>
    </submittedName>
</protein>
<organism evidence="1 2">
    <name type="scientific">Ensete ventricosum</name>
    <name type="common">Abyssinian banana</name>
    <name type="synonym">Musa ensete</name>
    <dbReference type="NCBI Taxonomy" id="4639"/>
    <lineage>
        <taxon>Eukaryota</taxon>
        <taxon>Viridiplantae</taxon>
        <taxon>Streptophyta</taxon>
        <taxon>Embryophyta</taxon>
        <taxon>Tracheophyta</taxon>
        <taxon>Spermatophyta</taxon>
        <taxon>Magnoliopsida</taxon>
        <taxon>Liliopsida</taxon>
        <taxon>Zingiberales</taxon>
        <taxon>Musaceae</taxon>
        <taxon>Ensete</taxon>
    </lineage>
</organism>